<dbReference type="OrthoDB" id="5793246at2759"/>
<proteinExistence type="predicted"/>
<keyword evidence="2" id="KW-1185">Reference proteome</keyword>
<organism evidence="1 2">
    <name type="scientific">Teladorsagia circumcincta</name>
    <name type="common">Brown stomach worm</name>
    <name type="synonym">Ostertagia circumcincta</name>
    <dbReference type="NCBI Taxonomy" id="45464"/>
    <lineage>
        <taxon>Eukaryota</taxon>
        <taxon>Metazoa</taxon>
        <taxon>Ecdysozoa</taxon>
        <taxon>Nematoda</taxon>
        <taxon>Chromadorea</taxon>
        <taxon>Rhabditida</taxon>
        <taxon>Rhabditina</taxon>
        <taxon>Rhabditomorpha</taxon>
        <taxon>Strongyloidea</taxon>
        <taxon>Trichostrongylidae</taxon>
        <taxon>Teladorsagia</taxon>
    </lineage>
</organism>
<dbReference type="Proteomes" id="UP000230423">
    <property type="component" value="Unassembled WGS sequence"/>
</dbReference>
<protein>
    <submittedName>
        <fullName evidence="1">Uncharacterized protein</fullName>
    </submittedName>
</protein>
<name>A0A2G9U9E1_TELCI</name>
<sequence length="66" mass="7473">MPMTGDEPWAQHLFSSKEDQIKYKLVITNSMKMVDEFAIDNGTFLSGVSWTFVESELMIPQSESGI</sequence>
<dbReference type="EMBL" id="KZ348000">
    <property type="protein sequence ID" value="PIO66828.1"/>
    <property type="molecule type" value="Genomic_DNA"/>
</dbReference>
<evidence type="ECO:0000313" key="2">
    <source>
        <dbReference type="Proteomes" id="UP000230423"/>
    </source>
</evidence>
<accession>A0A2G9U9E1</accession>
<dbReference type="AlphaFoldDB" id="A0A2G9U9E1"/>
<gene>
    <name evidence="1" type="ORF">TELCIR_11444</name>
</gene>
<evidence type="ECO:0000313" key="1">
    <source>
        <dbReference type="EMBL" id="PIO66828.1"/>
    </source>
</evidence>
<reference evidence="1 2" key="1">
    <citation type="submission" date="2015-09" db="EMBL/GenBank/DDBJ databases">
        <title>Draft genome of the parasitic nematode Teladorsagia circumcincta isolate WARC Sus (inbred).</title>
        <authorList>
            <person name="Mitreva M."/>
        </authorList>
    </citation>
    <scope>NUCLEOTIDE SEQUENCE [LARGE SCALE GENOMIC DNA]</scope>
    <source>
        <strain evidence="1 2">S</strain>
    </source>
</reference>